<dbReference type="InterPro" id="IPR043502">
    <property type="entry name" value="DNA/RNA_pol_sf"/>
</dbReference>
<feature type="domain" description="Reverse transcriptase" evidence="2">
    <location>
        <begin position="61"/>
        <end position="139"/>
    </location>
</feature>
<dbReference type="InterPro" id="IPR043128">
    <property type="entry name" value="Rev_trsase/Diguanyl_cyclase"/>
</dbReference>
<organism evidence="4 5">
    <name type="scientific">Cajanus cajan</name>
    <name type="common">Pigeon pea</name>
    <name type="synonym">Cajanus indicus</name>
    <dbReference type="NCBI Taxonomy" id="3821"/>
    <lineage>
        <taxon>Eukaryota</taxon>
        <taxon>Viridiplantae</taxon>
        <taxon>Streptophyta</taxon>
        <taxon>Embryophyta</taxon>
        <taxon>Tracheophyta</taxon>
        <taxon>Spermatophyta</taxon>
        <taxon>Magnoliopsida</taxon>
        <taxon>eudicotyledons</taxon>
        <taxon>Gunneridae</taxon>
        <taxon>Pentapetalae</taxon>
        <taxon>rosids</taxon>
        <taxon>fabids</taxon>
        <taxon>Fabales</taxon>
        <taxon>Fabaceae</taxon>
        <taxon>Papilionoideae</taxon>
        <taxon>50 kb inversion clade</taxon>
        <taxon>NPAAA clade</taxon>
        <taxon>indigoferoid/millettioid clade</taxon>
        <taxon>Phaseoleae</taxon>
        <taxon>Cajanus</taxon>
    </lineage>
</organism>
<keyword evidence="5" id="KW-1185">Reference proteome</keyword>
<dbReference type="AlphaFoldDB" id="A0A151RFQ1"/>
<dbReference type="SUPFAM" id="SSF56672">
    <property type="entry name" value="DNA/RNA polymerases"/>
    <property type="match status" value="1"/>
</dbReference>
<evidence type="ECO:0000256" key="1">
    <source>
        <dbReference type="ARBA" id="ARBA00023268"/>
    </source>
</evidence>
<dbReference type="InterPro" id="IPR041577">
    <property type="entry name" value="RT_RNaseH_2"/>
</dbReference>
<name>A0A151RFQ1_CAJCA</name>
<dbReference type="EMBL" id="KQ483780">
    <property type="protein sequence ID" value="KYP41337.1"/>
    <property type="molecule type" value="Genomic_DNA"/>
</dbReference>
<dbReference type="Gene3D" id="3.30.70.270">
    <property type="match status" value="1"/>
</dbReference>
<keyword evidence="1" id="KW-0511">Multifunctional enzyme</keyword>
<proteinExistence type="predicted"/>
<dbReference type="GO" id="GO:0003824">
    <property type="term" value="F:catalytic activity"/>
    <property type="evidence" value="ECO:0007669"/>
    <property type="project" value="UniProtKB-KW"/>
</dbReference>
<evidence type="ECO:0000259" key="2">
    <source>
        <dbReference type="Pfam" id="PF00078"/>
    </source>
</evidence>
<protein>
    <submittedName>
        <fullName evidence="4">Transposon Ty3-I Gag-Pol polyprotein</fullName>
    </submittedName>
</protein>
<dbReference type="PANTHER" id="PTHR37984:SF5">
    <property type="entry name" value="PROTEIN NYNRIN-LIKE"/>
    <property type="match status" value="1"/>
</dbReference>
<accession>A0A151RFQ1</accession>
<dbReference type="Gene3D" id="3.10.10.10">
    <property type="entry name" value="HIV Type 1 Reverse Transcriptase, subunit A, domain 1"/>
    <property type="match status" value="1"/>
</dbReference>
<evidence type="ECO:0000313" key="4">
    <source>
        <dbReference type="EMBL" id="KYP41337.1"/>
    </source>
</evidence>
<gene>
    <name evidence="4" type="ORF">KK1_037303</name>
</gene>
<dbReference type="InterPro" id="IPR050951">
    <property type="entry name" value="Retrovirus_Pol_polyprotein"/>
</dbReference>
<evidence type="ECO:0000313" key="5">
    <source>
        <dbReference type="Proteomes" id="UP000075243"/>
    </source>
</evidence>
<feature type="domain" description="Reverse transcriptase/retrotransposon-derived protein RNase H-like" evidence="3">
    <location>
        <begin position="159"/>
        <end position="203"/>
    </location>
</feature>
<dbReference type="Pfam" id="PF17919">
    <property type="entry name" value="RT_RNaseH_2"/>
    <property type="match status" value="1"/>
</dbReference>
<evidence type="ECO:0000259" key="3">
    <source>
        <dbReference type="Pfam" id="PF17919"/>
    </source>
</evidence>
<dbReference type="InterPro" id="IPR000477">
    <property type="entry name" value="RT_dom"/>
</dbReference>
<reference evidence="4" key="1">
    <citation type="journal article" date="2012" name="Nat. Biotechnol.">
        <title>Draft genome sequence of pigeonpea (Cajanus cajan), an orphan legume crop of resource-poor farmers.</title>
        <authorList>
            <person name="Varshney R.K."/>
            <person name="Chen W."/>
            <person name="Li Y."/>
            <person name="Bharti A.K."/>
            <person name="Saxena R.K."/>
            <person name="Schlueter J.A."/>
            <person name="Donoghue M.T."/>
            <person name="Azam S."/>
            <person name="Fan G."/>
            <person name="Whaley A.M."/>
            <person name="Farmer A.D."/>
            <person name="Sheridan J."/>
            <person name="Iwata A."/>
            <person name="Tuteja R."/>
            <person name="Penmetsa R.V."/>
            <person name="Wu W."/>
            <person name="Upadhyaya H.D."/>
            <person name="Yang S.P."/>
            <person name="Shah T."/>
            <person name="Saxena K.B."/>
            <person name="Michael T."/>
            <person name="McCombie W.R."/>
            <person name="Yang B."/>
            <person name="Zhang G."/>
            <person name="Yang H."/>
            <person name="Wang J."/>
            <person name="Spillane C."/>
            <person name="Cook D.R."/>
            <person name="May G.D."/>
            <person name="Xu X."/>
            <person name="Jackson S.A."/>
        </authorList>
    </citation>
    <scope>NUCLEOTIDE SEQUENCE [LARGE SCALE GENOMIC DNA]</scope>
</reference>
<dbReference type="Gramene" id="C.cajan_37833.t">
    <property type="protein sequence ID" value="C.cajan_37833.t"/>
    <property type="gene ID" value="C.cajan_37833"/>
</dbReference>
<dbReference type="CDD" id="cd01647">
    <property type="entry name" value="RT_LTR"/>
    <property type="match status" value="1"/>
</dbReference>
<dbReference type="OMA" id="DANSHKH"/>
<sequence>MGEGFNHKIPLLQGVNPVNKRPYRYVGNQKDIIDKLVQDMLNYGFIQSSCSPYASPVVLVGKKDGSWRLCVDYRELNKGTVKDRFPIPLVEDLMDELNGAMFFSKIDLRSSYHQVRMDPADVHKTVLKTHSGHYERFVRWYGTIARPLTDMLKKDNFVWTNKTKESFQQLKTGLMTALVLALPDFNKTFMVEVDASGYGIGAVKGKENVVADALSRIEHIDCQALTVTSLQSDLLARILQSYQSDPDVQKLISQLQVDANSHKHHSWNGSELRRKGRLVVGRDI</sequence>
<dbReference type="PANTHER" id="PTHR37984">
    <property type="entry name" value="PROTEIN CBG26694"/>
    <property type="match status" value="1"/>
</dbReference>
<dbReference type="Proteomes" id="UP000075243">
    <property type="component" value="Unassembled WGS sequence"/>
</dbReference>
<dbReference type="Pfam" id="PF00078">
    <property type="entry name" value="RVT_1"/>
    <property type="match status" value="1"/>
</dbReference>